<name>A0A7S0DHD1_9EUKA</name>
<reference evidence="2" key="1">
    <citation type="submission" date="2021-01" db="EMBL/GenBank/DDBJ databases">
        <authorList>
            <person name="Corre E."/>
            <person name="Pelletier E."/>
            <person name="Niang G."/>
            <person name="Scheremetjew M."/>
            <person name="Finn R."/>
            <person name="Kale V."/>
            <person name="Holt S."/>
            <person name="Cochrane G."/>
            <person name="Meng A."/>
            <person name="Brown T."/>
            <person name="Cohen L."/>
        </authorList>
    </citation>
    <scope>NUCLEOTIDE SEQUENCE</scope>
    <source>
        <strain evidence="2">CCMP2058</strain>
    </source>
</reference>
<evidence type="ECO:0000256" key="1">
    <source>
        <dbReference type="SAM" id="MobiDB-lite"/>
    </source>
</evidence>
<proteinExistence type="predicted"/>
<feature type="region of interest" description="Disordered" evidence="1">
    <location>
        <begin position="1"/>
        <end position="25"/>
    </location>
</feature>
<dbReference type="EMBL" id="HBEM01019421">
    <property type="protein sequence ID" value="CAD8454340.1"/>
    <property type="molecule type" value="Transcribed_RNA"/>
</dbReference>
<feature type="compositionally biased region" description="Basic and acidic residues" evidence="1">
    <location>
        <begin position="1"/>
        <end position="12"/>
    </location>
</feature>
<evidence type="ECO:0000313" key="2">
    <source>
        <dbReference type="EMBL" id="CAD8454340.1"/>
    </source>
</evidence>
<organism evidence="2">
    <name type="scientific">Amorphochlora amoebiformis</name>
    <dbReference type="NCBI Taxonomy" id="1561963"/>
    <lineage>
        <taxon>Eukaryota</taxon>
        <taxon>Sar</taxon>
        <taxon>Rhizaria</taxon>
        <taxon>Cercozoa</taxon>
        <taxon>Chlorarachniophyceae</taxon>
        <taxon>Amorphochlora</taxon>
    </lineage>
</organism>
<sequence>MKAEEDKKEKKDNKGRKPVSKEPAPISAAVKRYKFKCHESLYRNLKGAYQSTYGYTGTYAERLCCPLKMKSNVRSDDSDDEEEIHGDDKA</sequence>
<gene>
    <name evidence="2" type="ORF">LAMO00422_LOCUS13281</name>
</gene>
<accession>A0A7S0DHD1</accession>
<dbReference type="AlphaFoldDB" id="A0A7S0DHD1"/>
<feature type="region of interest" description="Disordered" evidence="1">
    <location>
        <begin position="71"/>
        <end position="90"/>
    </location>
</feature>
<feature type="compositionally biased region" description="Acidic residues" evidence="1">
    <location>
        <begin position="77"/>
        <end position="90"/>
    </location>
</feature>
<protein>
    <submittedName>
        <fullName evidence="2">Uncharacterized protein</fullName>
    </submittedName>
</protein>